<reference evidence="12" key="1">
    <citation type="journal article" date="2023" name="Proc. Natl. Acad. Sci. U.S.A.">
        <title>Genomic and structural basis for evolution of tropane alkaloid biosynthesis.</title>
        <authorList>
            <person name="Wanga Y.-J."/>
            <person name="Taina T."/>
            <person name="Yua J.-Y."/>
            <person name="Lia J."/>
            <person name="Xua B."/>
            <person name="Chenc J."/>
            <person name="D'Auriad J.C."/>
            <person name="Huanga J.-P."/>
            <person name="Huanga S.-X."/>
        </authorList>
    </citation>
    <scope>NUCLEOTIDE SEQUENCE [LARGE SCALE GENOMIC DNA]</scope>
    <source>
        <strain evidence="12">cv. KIB-2019</strain>
    </source>
</reference>
<accession>A0A9Q1M6K6</accession>
<dbReference type="GO" id="GO:0005789">
    <property type="term" value="C:endoplasmic reticulum membrane"/>
    <property type="evidence" value="ECO:0007669"/>
    <property type="project" value="UniProtKB-SubCell"/>
</dbReference>
<name>A0A9Q1M6K6_9SOLA</name>
<evidence type="ECO:0000256" key="1">
    <source>
        <dbReference type="ARBA" id="ARBA00004477"/>
    </source>
</evidence>
<protein>
    <recommendedName>
        <fullName evidence="13">GPI ethanolamine phosphate transferase 3</fullName>
    </recommendedName>
</protein>
<dbReference type="Pfam" id="PF01663">
    <property type="entry name" value="Phosphodiest"/>
    <property type="match status" value="1"/>
</dbReference>
<evidence type="ECO:0000256" key="10">
    <source>
        <dbReference type="ARBA" id="ARBA00023180"/>
    </source>
</evidence>
<keyword evidence="5" id="KW-0808">Transferase</keyword>
<gene>
    <name evidence="11" type="ORF">K7X08_028478</name>
</gene>
<dbReference type="OrthoDB" id="272139at2759"/>
<evidence type="ECO:0000313" key="11">
    <source>
        <dbReference type="EMBL" id="KAJ8552035.1"/>
    </source>
</evidence>
<evidence type="ECO:0000256" key="4">
    <source>
        <dbReference type="ARBA" id="ARBA00022502"/>
    </source>
</evidence>
<keyword evidence="12" id="KW-1185">Reference proteome</keyword>
<evidence type="ECO:0000256" key="3">
    <source>
        <dbReference type="ARBA" id="ARBA00008695"/>
    </source>
</evidence>
<keyword evidence="4" id="KW-0337">GPI-anchor biosynthesis</keyword>
<evidence type="ECO:0000256" key="9">
    <source>
        <dbReference type="ARBA" id="ARBA00023136"/>
    </source>
</evidence>
<keyword evidence="9" id="KW-0472">Membrane</keyword>
<comment type="caution">
    <text evidence="11">The sequence shown here is derived from an EMBL/GenBank/DDBJ whole genome shotgun (WGS) entry which is preliminary data.</text>
</comment>
<proteinExistence type="inferred from homology"/>
<dbReference type="AlphaFoldDB" id="A0A9Q1M6K6"/>
<keyword evidence="6" id="KW-0812">Transmembrane</keyword>
<dbReference type="SUPFAM" id="SSF53649">
    <property type="entry name" value="Alkaline phosphatase-like"/>
    <property type="match status" value="1"/>
</dbReference>
<dbReference type="InterPro" id="IPR037675">
    <property type="entry name" value="PIG-O_N"/>
</dbReference>
<dbReference type="PANTHER" id="PTHR23071:SF1">
    <property type="entry name" value="GPI ETHANOLAMINE PHOSPHATE TRANSFERASE 3"/>
    <property type="match status" value="1"/>
</dbReference>
<dbReference type="InterPro" id="IPR017850">
    <property type="entry name" value="Alkaline_phosphatase_core_sf"/>
</dbReference>
<evidence type="ECO:0000256" key="7">
    <source>
        <dbReference type="ARBA" id="ARBA00022824"/>
    </source>
</evidence>
<dbReference type="PANTHER" id="PTHR23071">
    <property type="entry name" value="PHOSPHATIDYLINOSITOL GLYCAN"/>
    <property type="match status" value="1"/>
</dbReference>
<keyword evidence="10" id="KW-0325">Glycoprotein</keyword>
<comment type="similarity">
    <text evidence="3">Belongs to the PIGG/PIGN/PIGO family. PIGO subfamily.</text>
</comment>
<evidence type="ECO:0000256" key="8">
    <source>
        <dbReference type="ARBA" id="ARBA00022989"/>
    </source>
</evidence>
<evidence type="ECO:0008006" key="13">
    <source>
        <dbReference type="Google" id="ProtNLM"/>
    </source>
</evidence>
<keyword evidence="8" id="KW-1133">Transmembrane helix</keyword>
<evidence type="ECO:0000256" key="6">
    <source>
        <dbReference type="ARBA" id="ARBA00022692"/>
    </source>
</evidence>
<dbReference type="EMBL" id="JAJAGQ010000010">
    <property type="protein sequence ID" value="KAJ8552035.1"/>
    <property type="molecule type" value="Genomic_DNA"/>
</dbReference>
<organism evidence="11 12">
    <name type="scientific">Anisodus acutangulus</name>
    <dbReference type="NCBI Taxonomy" id="402998"/>
    <lineage>
        <taxon>Eukaryota</taxon>
        <taxon>Viridiplantae</taxon>
        <taxon>Streptophyta</taxon>
        <taxon>Embryophyta</taxon>
        <taxon>Tracheophyta</taxon>
        <taxon>Spermatophyta</taxon>
        <taxon>Magnoliopsida</taxon>
        <taxon>eudicotyledons</taxon>
        <taxon>Gunneridae</taxon>
        <taxon>Pentapetalae</taxon>
        <taxon>asterids</taxon>
        <taxon>lamiids</taxon>
        <taxon>Solanales</taxon>
        <taxon>Solanaceae</taxon>
        <taxon>Solanoideae</taxon>
        <taxon>Hyoscyameae</taxon>
        <taxon>Anisodus</taxon>
    </lineage>
</organism>
<dbReference type="GO" id="GO:0051377">
    <property type="term" value="F:mannose-ethanolamine phosphotransferase activity"/>
    <property type="evidence" value="ECO:0007669"/>
    <property type="project" value="InterPro"/>
</dbReference>
<dbReference type="InterPro" id="IPR002591">
    <property type="entry name" value="Phosphodiest/P_Trfase"/>
</dbReference>
<keyword evidence="7" id="KW-0256">Endoplasmic reticulum</keyword>
<evidence type="ECO:0000256" key="2">
    <source>
        <dbReference type="ARBA" id="ARBA00004687"/>
    </source>
</evidence>
<comment type="pathway">
    <text evidence="2">Glycolipid biosynthesis; glycosylphosphatidylinositol-anchor biosynthesis.</text>
</comment>
<evidence type="ECO:0000313" key="12">
    <source>
        <dbReference type="Proteomes" id="UP001152561"/>
    </source>
</evidence>
<sequence>MLPGVAQVGISTSLQHLKGLTTGGLPTFIDVGNSFGAPAIIEDNLIYQMAKNGKRVVMMGDDTWVQLFPHHFNISHPFPSFNVKDLDTVDNGCIEHLFPYLYNEDWDVLIAHFLGVDHAGHIFSVDSTEMIEKLDQYNGVLEKVVDVLESQSGPGGLHENTLLLVMGDHGQTINGDHGGGAPEEVETSLFAMSLQKHPSSSLPTETDSSSCRLHMERRKICTSSIDQLDFAATVSALLGIPYPFGSIGRVNPELYALAAGTWNLDNFTPESGINLSRLERWMQNYVNVLCMNTWQVKRYIDVYSASSVIGFSDKDMSHVSDLYAQARDIWLHTKEDVTSLPQLN</sequence>
<comment type="subcellular location">
    <subcellularLocation>
        <location evidence="1">Endoplasmic reticulum membrane</location>
        <topology evidence="1">Multi-pass membrane protein</topology>
    </subcellularLocation>
</comment>
<dbReference type="CDD" id="cd16023">
    <property type="entry name" value="GPI_EPT_3"/>
    <property type="match status" value="1"/>
</dbReference>
<dbReference type="Gene3D" id="3.40.720.10">
    <property type="entry name" value="Alkaline Phosphatase, subunit A"/>
    <property type="match status" value="1"/>
</dbReference>
<dbReference type="GO" id="GO:0006506">
    <property type="term" value="P:GPI anchor biosynthetic process"/>
    <property type="evidence" value="ECO:0007669"/>
    <property type="project" value="UniProtKB-KW"/>
</dbReference>
<dbReference type="InterPro" id="IPR039524">
    <property type="entry name" value="PIGO/GPI13"/>
</dbReference>
<dbReference type="Proteomes" id="UP001152561">
    <property type="component" value="Unassembled WGS sequence"/>
</dbReference>
<evidence type="ECO:0000256" key="5">
    <source>
        <dbReference type="ARBA" id="ARBA00022679"/>
    </source>
</evidence>